<dbReference type="EMBL" id="NPJF01000015">
    <property type="protein sequence ID" value="OYP56944.1"/>
    <property type="molecule type" value="Genomic_DNA"/>
</dbReference>
<evidence type="ECO:0000313" key="5">
    <source>
        <dbReference type="EMBL" id="OYP56944.1"/>
    </source>
</evidence>
<feature type="domain" description="Glycosyltransferase 2-like" evidence="4">
    <location>
        <begin position="31"/>
        <end position="163"/>
    </location>
</feature>
<name>A0ABX4EL00_SEGBR</name>
<comment type="caution">
    <text evidence="5">The sequence shown here is derived from an EMBL/GenBank/DDBJ whole genome shotgun (WGS) entry which is preliminary data.</text>
</comment>
<keyword evidence="6" id="KW-1185">Reference proteome</keyword>
<dbReference type="CDD" id="cd00761">
    <property type="entry name" value="Glyco_tranf_GTA_type"/>
    <property type="match status" value="1"/>
</dbReference>
<dbReference type="PANTHER" id="PTHR43630:SF1">
    <property type="entry name" value="POLY-BETA-1,6-N-ACETYL-D-GLUCOSAMINE SYNTHASE"/>
    <property type="match status" value="1"/>
</dbReference>
<dbReference type="Pfam" id="PF00535">
    <property type="entry name" value="Glycos_transf_2"/>
    <property type="match status" value="1"/>
</dbReference>
<dbReference type="PANTHER" id="PTHR43630">
    <property type="entry name" value="POLY-BETA-1,6-N-ACETYL-D-GLUCOSAMINE SYNTHASE"/>
    <property type="match status" value="1"/>
</dbReference>
<evidence type="ECO:0000256" key="3">
    <source>
        <dbReference type="ARBA" id="ARBA00022679"/>
    </source>
</evidence>
<reference evidence="5 6" key="1">
    <citation type="submission" date="2017-08" db="EMBL/GenBank/DDBJ databases">
        <title>Comparative genomics of non-oral Prevotella species.</title>
        <authorList>
            <person name="Accetto T."/>
            <person name="Nograsek B."/>
            <person name="Avgustin G."/>
        </authorList>
    </citation>
    <scope>NUCLEOTIDE SEQUENCE [LARGE SCALE GENOMIC DNA]</scope>
    <source>
        <strain evidence="5 6">TC1-1</strain>
    </source>
</reference>
<comment type="similarity">
    <text evidence="1">Belongs to the glycosyltransferase 2 family.</text>
</comment>
<keyword evidence="3" id="KW-0808">Transferase</keyword>
<evidence type="ECO:0000259" key="4">
    <source>
        <dbReference type="Pfam" id="PF00535"/>
    </source>
</evidence>
<evidence type="ECO:0000256" key="1">
    <source>
        <dbReference type="ARBA" id="ARBA00006739"/>
    </source>
</evidence>
<protein>
    <recommendedName>
        <fullName evidence="4">Glycosyltransferase 2-like domain-containing protein</fullName>
    </recommendedName>
</protein>
<dbReference type="Gene3D" id="3.90.550.10">
    <property type="entry name" value="Spore Coat Polysaccharide Biosynthesis Protein SpsA, Chain A"/>
    <property type="match status" value="1"/>
</dbReference>
<evidence type="ECO:0000256" key="2">
    <source>
        <dbReference type="ARBA" id="ARBA00022676"/>
    </source>
</evidence>
<dbReference type="Proteomes" id="UP000216189">
    <property type="component" value="Unassembled WGS sequence"/>
</dbReference>
<keyword evidence="2" id="KW-0328">Glycosyltransferase</keyword>
<dbReference type="InterPro" id="IPR029044">
    <property type="entry name" value="Nucleotide-diphossugar_trans"/>
</dbReference>
<organism evidence="5 6">
    <name type="scientific">Segatella bryantii</name>
    <name type="common">Prevotella bryantii</name>
    <dbReference type="NCBI Taxonomy" id="77095"/>
    <lineage>
        <taxon>Bacteria</taxon>
        <taxon>Pseudomonadati</taxon>
        <taxon>Bacteroidota</taxon>
        <taxon>Bacteroidia</taxon>
        <taxon>Bacteroidales</taxon>
        <taxon>Prevotellaceae</taxon>
        <taxon>Segatella</taxon>
    </lineage>
</organism>
<evidence type="ECO:0000313" key="6">
    <source>
        <dbReference type="Proteomes" id="UP000216189"/>
    </source>
</evidence>
<accession>A0ABX4EL00</accession>
<sequence>MAKISDRYMKQQKIHVNDIIMADEATGINLSIVIPVYNEELNLRECVATIENQGMPDDSYEVILVDDGSQDGSPKICDEIAAKNSNYISVHPQHAGKAEAINYGLALATGKWVMVVYACDRLISNGLHYALHVASQHQYIDIIRYDCNKDFLGTGRHYVNHFGLPRTSRGFIFRVEFLNKHHVFMHDYIYFEDSLFVSHAIMANSQIICVNRDSYWVGEDPFDYRKNKKVEVARKLVRDGLKANSHMFSYMLRYNIKNNPVAYNLCIDHINRDKVMVVNQMLVANYSHSEFKRLRHQCKKQDFYPVFRWERTQRCRRKINNMNRIINSWFIYKLARLFNYSIEEY</sequence>
<dbReference type="SUPFAM" id="SSF53448">
    <property type="entry name" value="Nucleotide-diphospho-sugar transferases"/>
    <property type="match status" value="1"/>
</dbReference>
<dbReference type="InterPro" id="IPR001173">
    <property type="entry name" value="Glyco_trans_2-like"/>
</dbReference>
<gene>
    <name evidence="5" type="ORF">CIK91_01685</name>
</gene>
<proteinExistence type="inferred from homology"/>